<feature type="transmembrane region" description="Helical" evidence="6">
    <location>
        <begin position="286"/>
        <end position="303"/>
    </location>
</feature>
<accession>A0A6P1W2F6</accession>
<feature type="transmembrane region" description="Helical" evidence="6">
    <location>
        <begin position="65"/>
        <end position="83"/>
    </location>
</feature>
<dbReference type="AlphaFoldDB" id="A0A6P1W2F6"/>
<evidence type="ECO:0000256" key="3">
    <source>
        <dbReference type="ARBA" id="ARBA00022692"/>
    </source>
</evidence>
<evidence type="ECO:0000256" key="1">
    <source>
        <dbReference type="ARBA" id="ARBA00004651"/>
    </source>
</evidence>
<evidence type="ECO:0000313" key="8">
    <source>
        <dbReference type="Proteomes" id="UP000464577"/>
    </source>
</evidence>
<feature type="transmembrane region" description="Helical" evidence="6">
    <location>
        <begin position="123"/>
        <end position="144"/>
    </location>
</feature>
<feature type="transmembrane region" description="Helical" evidence="6">
    <location>
        <begin position="37"/>
        <end position="58"/>
    </location>
</feature>
<evidence type="ECO:0000256" key="2">
    <source>
        <dbReference type="ARBA" id="ARBA00022475"/>
    </source>
</evidence>
<protein>
    <submittedName>
        <fullName evidence="7">ABC transporter permease</fullName>
    </submittedName>
</protein>
<dbReference type="GO" id="GO:0022857">
    <property type="term" value="F:transmembrane transporter activity"/>
    <property type="evidence" value="ECO:0007669"/>
    <property type="project" value="InterPro"/>
</dbReference>
<sequence length="314" mass="33469">MRLLLQERTYSLTLTILLVGIGATITFPQTFPTFGNWSQLLLNLSIDTIVAVGMMLLLVSGVFDLSVGSVVAFSGGVAAYTMITLGMPMPLAIIAALASACLVGLANGYLIAYQGINPMIQTLATMGIVRGVALLVSGAGIQNLPYWFNAISQSRLLGIQMPVWYMLLIVATFAFLMNRTIFFRRYYYIGGNERAADLSGIRVRNMKLWGYVLTALLAGVAGILLASRLGTALPTAGRGLELRVITAVILGGASLSGGHGKIIGALLGTVFMGLISNVMVLARVSGYWQEIILGLILIAAVWSDKALQKRSSFA</sequence>
<feature type="transmembrane region" description="Helical" evidence="6">
    <location>
        <begin position="164"/>
        <end position="187"/>
    </location>
</feature>
<dbReference type="Proteomes" id="UP000464577">
    <property type="component" value="Chromosome"/>
</dbReference>
<organism evidence="7 8">
    <name type="scientific">Spirosoma endbachense</name>
    <dbReference type="NCBI Taxonomy" id="2666025"/>
    <lineage>
        <taxon>Bacteria</taxon>
        <taxon>Pseudomonadati</taxon>
        <taxon>Bacteroidota</taxon>
        <taxon>Cytophagia</taxon>
        <taxon>Cytophagales</taxon>
        <taxon>Cytophagaceae</taxon>
        <taxon>Spirosoma</taxon>
    </lineage>
</organism>
<dbReference type="InterPro" id="IPR001851">
    <property type="entry name" value="ABC_transp_permease"/>
</dbReference>
<comment type="subcellular location">
    <subcellularLocation>
        <location evidence="1">Cell membrane</location>
        <topology evidence="1">Multi-pass membrane protein</topology>
    </subcellularLocation>
</comment>
<dbReference type="Pfam" id="PF02653">
    <property type="entry name" value="BPD_transp_2"/>
    <property type="match status" value="1"/>
</dbReference>
<dbReference type="EMBL" id="CP045997">
    <property type="protein sequence ID" value="QHV97856.1"/>
    <property type="molecule type" value="Genomic_DNA"/>
</dbReference>
<dbReference type="KEGG" id="senf:GJR95_23875"/>
<keyword evidence="5 6" id="KW-0472">Membrane</keyword>
<keyword evidence="8" id="KW-1185">Reference proteome</keyword>
<feature type="transmembrane region" description="Helical" evidence="6">
    <location>
        <begin position="12"/>
        <end position="31"/>
    </location>
</feature>
<feature type="transmembrane region" description="Helical" evidence="6">
    <location>
        <begin position="208"/>
        <end position="230"/>
    </location>
</feature>
<dbReference type="PANTHER" id="PTHR32196">
    <property type="entry name" value="ABC TRANSPORTER PERMEASE PROTEIN YPHD-RELATED-RELATED"/>
    <property type="match status" value="1"/>
</dbReference>
<proteinExistence type="predicted"/>
<dbReference type="GO" id="GO:0005886">
    <property type="term" value="C:plasma membrane"/>
    <property type="evidence" value="ECO:0007669"/>
    <property type="project" value="UniProtKB-SubCell"/>
</dbReference>
<feature type="transmembrane region" description="Helical" evidence="6">
    <location>
        <begin position="89"/>
        <end position="111"/>
    </location>
</feature>
<dbReference type="CDD" id="cd06579">
    <property type="entry name" value="TM_PBP1_transp_AraH_like"/>
    <property type="match status" value="1"/>
</dbReference>
<keyword evidence="3 6" id="KW-0812">Transmembrane</keyword>
<evidence type="ECO:0000256" key="5">
    <source>
        <dbReference type="ARBA" id="ARBA00023136"/>
    </source>
</evidence>
<reference evidence="7 8" key="1">
    <citation type="submission" date="2019-11" db="EMBL/GenBank/DDBJ databases">
        <title>Spirosoma endbachense sp. nov., isolated from a natural salt meadow.</title>
        <authorList>
            <person name="Rojas J."/>
            <person name="Ambika Manirajan B."/>
            <person name="Ratering S."/>
            <person name="Suarez C."/>
            <person name="Geissler-Plaum R."/>
            <person name="Schnell S."/>
        </authorList>
    </citation>
    <scope>NUCLEOTIDE SEQUENCE [LARGE SCALE GENOMIC DNA]</scope>
    <source>
        <strain evidence="7 8">I-24</strain>
    </source>
</reference>
<dbReference type="RefSeq" id="WP_162388269.1">
    <property type="nucleotide sequence ID" value="NZ_CP045997.1"/>
</dbReference>
<evidence type="ECO:0000256" key="4">
    <source>
        <dbReference type="ARBA" id="ARBA00022989"/>
    </source>
</evidence>
<evidence type="ECO:0000313" key="7">
    <source>
        <dbReference type="EMBL" id="QHV97856.1"/>
    </source>
</evidence>
<dbReference type="PANTHER" id="PTHR32196:SF72">
    <property type="entry name" value="RIBOSE IMPORT PERMEASE PROTEIN RBSC"/>
    <property type="match status" value="1"/>
</dbReference>
<keyword evidence="2" id="KW-1003">Cell membrane</keyword>
<gene>
    <name evidence="7" type="ORF">GJR95_23875</name>
</gene>
<evidence type="ECO:0000256" key="6">
    <source>
        <dbReference type="SAM" id="Phobius"/>
    </source>
</evidence>
<keyword evidence="4 6" id="KW-1133">Transmembrane helix</keyword>
<name>A0A6P1W2F6_9BACT</name>